<dbReference type="AlphaFoldDB" id="A0A915EMJ3"/>
<dbReference type="WBParaSite" id="jg7505">
    <property type="protein sequence ID" value="jg7505"/>
    <property type="gene ID" value="jg7505"/>
</dbReference>
<dbReference type="InterPro" id="IPR036427">
    <property type="entry name" value="Bromodomain-like_sf"/>
</dbReference>
<evidence type="ECO:0000313" key="3">
    <source>
        <dbReference type="WBParaSite" id="jg7505"/>
    </source>
</evidence>
<proteinExistence type="predicted"/>
<evidence type="ECO:0000256" key="1">
    <source>
        <dbReference type="ARBA" id="ARBA00023117"/>
    </source>
</evidence>
<keyword evidence="2" id="KW-1185">Reference proteome</keyword>
<reference evidence="3" key="1">
    <citation type="submission" date="2022-11" db="UniProtKB">
        <authorList>
            <consortium name="WormBaseParasite"/>
        </authorList>
    </citation>
    <scope>IDENTIFICATION</scope>
</reference>
<protein>
    <submittedName>
        <fullName evidence="3">Bromo domain-containing protein</fullName>
    </submittedName>
</protein>
<keyword evidence="1" id="KW-0103">Bromodomain</keyword>
<accession>A0A915EMJ3</accession>
<evidence type="ECO:0000313" key="2">
    <source>
        <dbReference type="Proteomes" id="UP000887574"/>
    </source>
</evidence>
<dbReference type="SUPFAM" id="SSF47370">
    <property type="entry name" value="Bromodomain"/>
    <property type="match status" value="1"/>
</dbReference>
<organism evidence="2 3">
    <name type="scientific">Ditylenchus dipsaci</name>
    <dbReference type="NCBI Taxonomy" id="166011"/>
    <lineage>
        <taxon>Eukaryota</taxon>
        <taxon>Metazoa</taxon>
        <taxon>Ecdysozoa</taxon>
        <taxon>Nematoda</taxon>
        <taxon>Chromadorea</taxon>
        <taxon>Rhabditida</taxon>
        <taxon>Tylenchina</taxon>
        <taxon>Tylenchomorpha</taxon>
        <taxon>Sphaerularioidea</taxon>
        <taxon>Anguinidae</taxon>
        <taxon>Anguininae</taxon>
        <taxon>Ditylenchus</taxon>
    </lineage>
</organism>
<name>A0A915EMJ3_9BILA</name>
<sequence>MIALPNDWTCARCIKCVPLKEPSSGFGEKEQLLCSKIYLWCFKYKQITDPFMKFDPAKVNLRYIHIKVVAAKLSQMAYKNIPDFLRDMELVISSAVEIDEAARNHVRLFFKQYCSGVKKYLPAIRT</sequence>
<dbReference type="Proteomes" id="UP000887574">
    <property type="component" value="Unplaced"/>
</dbReference>